<feature type="domain" description="HTH luxR-type" evidence="4">
    <location>
        <begin position="147"/>
        <end position="212"/>
    </location>
</feature>
<dbReference type="InterPro" id="IPR016032">
    <property type="entry name" value="Sig_transdc_resp-reg_C-effctor"/>
</dbReference>
<dbReference type="PROSITE" id="PS50110">
    <property type="entry name" value="RESPONSE_REGULATORY"/>
    <property type="match status" value="1"/>
</dbReference>
<dbReference type="InterPro" id="IPR039420">
    <property type="entry name" value="WalR-like"/>
</dbReference>
<evidence type="ECO:0000256" key="2">
    <source>
        <dbReference type="ARBA" id="ARBA00023125"/>
    </source>
</evidence>
<feature type="modified residue" description="4-aspartylphosphate" evidence="3">
    <location>
        <position position="55"/>
    </location>
</feature>
<dbReference type="InterPro" id="IPR000792">
    <property type="entry name" value="Tscrpt_reg_LuxR_C"/>
</dbReference>
<dbReference type="Proteomes" id="UP000753802">
    <property type="component" value="Unassembled WGS sequence"/>
</dbReference>
<dbReference type="Pfam" id="PF00196">
    <property type="entry name" value="GerE"/>
    <property type="match status" value="1"/>
</dbReference>
<dbReference type="PROSITE" id="PS50043">
    <property type="entry name" value="HTH_LUXR_2"/>
    <property type="match status" value="1"/>
</dbReference>
<proteinExistence type="predicted"/>
<keyword evidence="1 3" id="KW-0597">Phosphoprotein</keyword>
<dbReference type="CDD" id="cd06170">
    <property type="entry name" value="LuxR_C_like"/>
    <property type="match status" value="1"/>
</dbReference>
<dbReference type="EMBL" id="JAACJS010000002">
    <property type="protein sequence ID" value="NCI48601.1"/>
    <property type="molecule type" value="Genomic_DNA"/>
</dbReference>
<evidence type="ECO:0000259" key="4">
    <source>
        <dbReference type="PROSITE" id="PS50043"/>
    </source>
</evidence>
<dbReference type="InterPro" id="IPR058245">
    <property type="entry name" value="NreC/VraR/RcsB-like_REC"/>
</dbReference>
<dbReference type="CDD" id="cd17535">
    <property type="entry name" value="REC_NarL-like"/>
    <property type="match status" value="1"/>
</dbReference>
<evidence type="ECO:0000259" key="5">
    <source>
        <dbReference type="PROSITE" id="PS50110"/>
    </source>
</evidence>
<name>A0ABW9ZND6_9BACT</name>
<dbReference type="SMART" id="SM00448">
    <property type="entry name" value="REC"/>
    <property type="match status" value="1"/>
</dbReference>
<dbReference type="Gene3D" id="3.40.50.2300">
    <property type="match status" value="1"/>
</dbReference>
<dbReference type="InterPro" id="IPR011006">
    <property type="entry name" value="CheY-like_superfamily"/>
</dbReference>
<dbReference type="RefSeq" id="WP_161816922.1">
    <property type="nucleotide sequence ID" value="NZ_JAACJS010000002.1"/>
</dbReference>
<evidence type="ECO:0000313" key="6">
    <source>
        <dbReference type="EMBL" id="NCI48601.1"/>
    </source>
</evidence>
<gene>
    <name evidence="6" type="ORF">GWC95_01610</name>
</gene>
<sequence>MTFVALVDDHELLRTGLAAIINSFEGFKVVMEANNGKQFIEKVKTKTPPDIVLLDITMPVMDGYETSGWIKNNLPQTKVLVLSMLENDTAIIRMLKNGARGYILKDSKPKVFKDALDSIRDSGYFINELVSNKLMHYINHEDVIDSDTAALNSLSENESTFLKWICTEKTYKEIADEMCLSPRTIDTYRDNLFKKLDVKTRVGLAIFAIKNGIVNI</sequence>
<comment type="caution">
    <text evidence="6">The sequence shown here is derived from an EMBL/GenBank/DDBJ whole genome shotgun (WGS) entry which is preliminary data.</text>
</comment>
<evidence type="ECO:0000256" key="3">
    <source>
        <dbReference type="PROSITE-ProRule" id="PRU00169"/>
    </source>
</evidence>
<evidence type="ECO:0000256" key="1">
    <source>
        <dbReference type="ARBA" id="ARBA00022553"/>
    </source>
</evidence>
<accession>A0ABW9ZND6</accession>
<organism evidence="6 7">
    <name type="scientific">Sediminibacterium roseum</name>
    <dbReference type="NCBI Taxonomy" id="1978412"/>
    <lineage>
        <taxon>Bacteria</taxon>
        <taxon>Pseudomonadati</taxon>
        <taxon>Bacteroidota</taxon>
        <taxon>Chitinophagia</taxon>
        <taxon>Chitinophagales</taxon>
        <taxon>Chitinophagaceae</taxon>
        <taxon>Sediminibacterium</taxon>
    </lineage>
</organism>
<dbReference type="InterPro" id="IPR001789">
    <property type="entry name" value="Sig_transdc_resp-reg_receiver"/>
</dbReference>
<dbReference type="PANTHER" id="PTHR43214:SF43">
    <property type="entry name" value="TWO-COMPONENT RESPONSE REGULATOR"/>
    <property type="match status" value="1"/>
</dbReference>
<dbReference type="Pfam" id="PF00072">
    <property type="entry name" value="Response_reg"/>
    <property type="match status" value="1"/>
</dbReference>
<feature type="domain" description="Response regulatory" evidence="5">
    <location>
        <begin position="3"/>
        <end position="120"/>
    </location>
</feature>
<dbReference type="SUPFAM" id="SSF46894">
    <property type="entry name" value="C-terminal effector domain of the bipartite response regulators"/>
    <property type="match status" value="1"/>
</dbReference>
<dbReference type="SUPFAM" id="SSF52172">
    <property type="entry name" value="CheY-like"/>
    <property type="match status" value="1"/>
</dbReference>
<dbReference type="SMART" id="SM00421">
    <property type="entry name" value="HTH_LUXR"/>
    <property type="match status" value="1"/>
</dbReference>
<keyword evidence="7" id="KW-1185">Reference proteome</keyword>
<reference evidence="6 7" key="1">
    <citation type="submission" date="2020-01" db="EMBL/GenBank/DDBJ databases">
        <title>Genome analysis.</title>
        <authorList>
            <person name="Wu S."/>
            <person name="Wang G."/>
        </authorList>
    </citation>
    <scope>NUCLEOTIDE SEQUENCE [LARGE SCALE GENOMIC DNA]</scope>
    <source>
        <strain evidence="6 7">SYL130</strain>
    </source>
</reference>
<dbReference type="PRINTS" id="PR00038">
    <property type="entry name" value="HTHLUXR"/>
</dbReference>
<evidence type="ECO:0000313" key="7">
    <source>
        <dbReference type="Proteomes" id="UP000753802"/>
    </source>
</evidence>
<dbReference type="PANTHER" id="PTHR43214">
    <property type="entry name" value="TWO-COMPONENT RESPONSE REGULATOR"/>
    <property type="match status" value="1"/>
</dbReference>
<keyword evidence="2" id="KW-0238">DNA-binding</keyword>
<protein>
    <submittedName>
        <fullName evidence="6">Response regulator transcription factor</fullName>
    </submittedName>
</protein>